<dbReference type="EMBL" id="LFRF01000013">
    <property type="protein sequence ID" value="KND90481.1"/>
    <property type="molecule type" value="Genomic_DNA"/>
</dbReference>
<evidence type="ECO:0000259" key="5">
    <source>
        <dbReference type="Pfam" id="PF00171"/>
    </source>
</evidence>
<gene>
    <name evidence="6" type="ORF">TOPH_04923</name>
</gene>
<reference evidence="6 7" key="1">
    <citation type="journal article" date="2015" name="BMC Genomics">
        <title>The genome of the truffle-parasite Tolypocladium ophioglossoides and the evolution of antifungal peptaibiotics.</title>
        <authorList>
            <person name="Quandt C.A."/>
            <person name="Bushley K.E."/>
            <person name="Spatafora J.W."/>
        </authorList>
    </citation>
    <scope>NUCLEOTIDE SEQUENCE [LARGE SCALE GENOMIC DNA]</scope>
    <source>
        <strain evidence="6 7">CBS 100239</strain>
    </source>
</reference>
<keyword evidence="7" id="KW-1185">Reference proteome</keyword>
<evidence type="ECO:0000313" key="7">
    <source>
        <dbReference type="Proteomes" id="UP000036947"/>
    </source>
</evidence>
<dbReference type="InterPro" id="IPR044086">
    <property type="entry name" value="LUC3-like"/>
</dbReference>
<evidence type="ECO:0000256" key="1">
    <source>
        <dbReference type="ARBA" id="ARBA00009986"/>
    </source>
</evidence>
<dbReference type="CDD" id="cd07106">
    <property type="entry name" value="ALDH_AldA-AAD23400"/>
    <property type="match status" value="1"/>
</dbReference>
<proteinExistence type="inferred from homology"/>
<comment type="catalytic activity">
    <reaction evidence="4">
        <text>an aldehyde + NAD(+) + H2O = a carboxylate + NADH + 2 H(+)</text>
        <dbReference type="Rhea" id="RHEA:16185"/>
        <dbReference type="ChEBI" id="CHEBI:15377"/>
        <dbReference type="ChEBI" id="CHEBI:15378"/>
        <dbReference type="ChEBI" id="CHEBI:17478"/>
        <dbReference type="ChEBI" id="CHEBI:29067"/>
        <dbReference type="ChEBI" id="CHEBI:57540"/>
        <dbReference type="ChEBI" id="CHEBI:57945"/>
        <dbReference type="EC" id="1.2.1.3"/>
    </reaction>
</comment>
<dbReference type="Proteomes" id="UP000036947">
    <property type="component" value="Unassembled WGS sequence"/>
</dbReference>
<dbReference type="EC" id="1.2.1.3" evidence="3"/>
<dbReference type="SUPFAM" id="SSF53720">
    <property type="entry name" value="ALDH-like"/>
    <property type="match status" value="2"/>
</dbReference>
<dbReference type="Gene3D" id="3.40.605.10">
    <property type="entry name" value="Aldehyde Dehydrogenase, Chain A, domain 1"/>
    <property type="match status" value="2"/>
</dbReference>
<keyword evidence="2" id="KW-0560">Oxidoreductase</keyword>
<comment type="similarity">
    <text evidence="1">Belongs to the aldehyde dehydrogenase family.</text>
</comment>
<dbReference type="GO" id="GO:0004029">
    <property type="term" value="F:aldehyde dehydrogenase (NAD+) activity"/>
    <property type="evidence" value="ECO:0007669"/>
    <property type="project" value="UniProtKB-EC"/>
</dbReference>
<dbReference type="OrthoDB" id="310895at2759"/>
<dbReference type="InterPro" id="IPR016160">
    <property type="entry name" value="Ald_DH_CS_CYS"/>
</dbReference>
<sequence length="501" mass="54328">MSLVTFDTFANVVDGKLVSTTSTRHGINPATLEPLPPVPVSTREAVHDAVAAARRAAPAWADTPLNDRQQTVVRFADALASHAAEFAKMLTLEQGKPLPDARVEVAQGVRMLKGMANFPFPEQVIEDTERRRVVTRYLPVAALKLGPAVVAGNPIIIKPSPFTPYSGLKLVELAQHFFPPGVVQGLSGDDSLGPWLTADPGVDKVSFTGSTATGIKVMQSCAQTLKRVTLELLVPVGCRLATRKTDELGAETIRQLFAPMWISQRLRPRCVLVVRAMNACPLTLPKVAHLALYNSGQVCVAIRRLYVHSSIYKDFVAAVVQHVKTLVVGDGMDAASLLGPVQNAMQYQKLKNMVAKIKSDDLTVSAGDLERAFPERKGYFMNPVVVNNPPDDSEIVTEEPFGPVFPVMKWDTEEEVIRRANNSSVGLGASVWSNDADQASRMAKRLQAGNVWINCHLELHPNATFGGHKQSGIGSELGLDGLKAYCNVQTVYHDKGGSSRL</sequence>
<dbReference type="PANTHER" id="PTHR11699">
    <property type="entry name" value="ALDEHYDE DEHYDROGENASE-RELATED"/>
    <property type="match status" value="1"/>
</dbReference>
<dbReference type="STRING" id="1163406.A0A0L0N8U9"/>
<evidence type="ECO:0000256" key="3">
    <source>
        <dbReference type="ARBA" id="ARBA00024226"/>
    </source>
</evidence>
<evidence type="ECO:0000256" key="4">
    <source>
        <dbReference type="ARBA" id="ARBA00049194"/>
    </source>
</evidence>
<feature type="domain" description="Aldehyde dehydrogenase" evidence="5">
    <location>
        <begin position="284"/>
        <end position="491"/>
    </location>
</feature>
<feature type="domain" description="Aldehyde dehydrogenase" evidence="5">
    <location>
        <begin position="23"/>
        <end position="232"/>
    </location>
</feature>
<dbReference type="PROSITE" id="PS00070">
    <property type="entry name" value="ALDEHYDE_DEHYDR_CYS"/>
    <property type="match status" value="1"/>
</dbReference>
<dbReference type="InterPro" id="IPR015590">
    <property type="entry name" value="Aldehyde_DH_dom"/>
</dbReference>
<name>A0A0L0N8U9_TOLOC</name>
<evidence type="ECO:0000313" key="6">
    <source>
        <dbReference type="EMBL" id="KND90481.1"/>
    </source>
</evidence>
<dbReference type="InterPro" id="IPR016163">
    <property type="entry name" value="Ald_DH_C"/>
</dbReference>
<dbReference type="AlphaFoldDB" id="A0A0L0N8U9"/>
<dbReference type="InterPro" id="IPR016162">
    <property type="entry name" value="Ald_DH_N"/>
</dbReference>
<organism evidence="6 7">
    <name type="scientific">Tolypocladium ophioglossoides (strain CBS 100239)</name>
    <name type="common">Snaketongue truffleclub</name>
    <name type="synonym">Elaphocordyceps ophioglossoides</name>
    <dbReference type="NCBI Taxonomy" id="1163406"/>
    <lineage>
        <taxon>Eukaryota</taxon>
        <taxon>Fungi</taxon>
        <taxon>Dikarya</taxon>
        <taxon>Ascomycota</taxon>
        <taxon>Pezizomycotina</taxon>
        <taxon>Sordariomycetes</taxon>
        <taxon>Hypocreomycetidae</taxon>
        <taxon>Hypocreales</taxon>
        <taxon>Ophiocordycipitaceae</taxon>
        <taxon>Tolypocladium</taxon>
    </lineage>
</organism>
<evidence type="ECO:0000256" key="2">
    <source>
        <dbReference type="ARBA" id="ARBA00023002"/>
    </source>
</evidence>
<dbReference type="Gene3D" id="3.40.309.10">
    <property type="entry name" value="Aldehyde Dehydrogenase, Chain A, domain 2"/>
    <property type="match status" value="1"/>
</dbReference>
<dbReference type="Pfam" id="PF00171">
    <property type="entry name" value="Aldedh"/>
    <property type="match status" value="2"/>
</dbReference>
<accession>A0A0L0N8U9</accession>
<comment type="caution">
    <text evidence="6">The sequence shown here is derived from an EMBL/GenBank/DDBJ whole genome shotgun (WGS) entry which is preliminary data.</text>
</comment>
<protein>
    <recommendedName>
        <fullName evidence="3">aldehyde dehydrogenase (NAD(+))</fullName>
        <ecNumber evidence="3">1.2.1.3</ecNumber>
    </recommendedName>
</protein>
<dbReference type="InterPro" id="IPR016161">
    <property type="entry name" value="Ald_DH/histidinol_DH"/>
</dbReference>